<dbReference type="Proteomes" id="UP000636479">
    <property type="component" value="Unassembled WGS sequence"/>
</dbReference>
<evidence type="ECO:0000313" key="2">
    <source>
        <dbReference type="EMBL" id="KAF7303420.1"/>
    </source>
</evidence>
<sequence length="332" mass="35644">MSSPPGARPRASLDRREVRWSLTIEAYSAMNTPESWTSALPSVDDTDTDIPTRLESPPERHEQLPVAETPPRLPPDSTSRMRTTLTLPRRESEAVIPAEPRRLQLHPALAPATALTLDLSFPSDAFQANPLLTADLLLTPACTPPRNSLTIRLSTPPGAPMAYKTRVEVRSKTIGQAFVSIGDVLSKIHRTIRAYDSGQVPASPTISTISSGSGSASGSSARGSPSPSPTHPSAPYSPVQAAETLQRYLVRRVATVNGFCPDRPLSVQHANIERESAGGTRVVDRFVGHTLFAGLMPLEGASEGHLQLVLAVPERYREAPPTPPSPRGADLM</sequence>
<gene>
    <name evidence="2" type="ORF">MIND_00570600</name>
</gene>
<accession>A0A8H6SQY3</accession>
<feature type="region of interest" description="Disordered" evidence="1">
    <location>
        <begin position="31"/>
        <end position="80"/>
    </location>
</feature>
<organism evidence="2 3">
    <name type="scientific">Mycena indigotica</name>
    <dbReference type="NCBI Taxonomy" id="2126181"/>
    <lineage>
        <taxon>Eukaryota</taxon>
        <taxon>Fungi</taxon>
        <taxon>Dikarya</taxon>
        <taxon>Basidiomycota</taxon>
        <taxon>Agaricomycotina</taxon>
        <taxon>Agaricomycetes</taxon>
        <taxon>Agaricomycetidae</taxon>
        <taxon>Agaricales</taxon>
        <taxon>Marasmiineae</taxon>
        <taxon>Mycenaceae</taxon>
        <taxon>Mycena</taxon>
    </lineage>
</organism>
<protein>
    <submittedName>
        <fullName evidence="2">Uncharacterized protein</fullName>
    </submittedName>
</protein>
<feature type="region of interest" description="Disordered" evidence="1">
    <location>
        <begin position="199"/>
        <end position="239"/>
    </location>
</feature>
<feature type="compositionally biased region" description="Polar residues" evidence="1">
    <location>
        <begin position="31"/>
        <end position="40"/>
    </location>
</feature>
<dbReference type="OrthoDB" id="3026603at2759"/>
<feature type="compositionally biased region" description="Low complexity" evidence="1">
    <location>
        <begin position="201"/>
        <end position="225"/>
    </location>
</feature>
<comment type="caution">
    <text evidence="2">The sequence shown here is derived from an EMBL/GenBank/DDBJ whole genome shotgun (WGS) entry which is preliminary data.</text>
</comment>
<feature type="compositionally biased region" description="Basic and acidic residues" evidence="1">
    <location>
        <begin position="50"/>
        <end position="63"/>
    </location>
</feature>
<evidence type="ECO:0000313" key="3">
    <source>
        <dbReference type="Proteomes" id="UP000636479"/>
    </source>
</evidence>
<proteinExistence type="predicted"/>
<dbReference type="EMBL" id="JACAZF010000005">
    <property type="protein sequence ID" value="KAF7303420.1"/>
    <property type="molecule type" value="Genomic_DNA"/>
</dbReference>
<dbReference type="GeneID" id="59344987"/>
<name>A0A8H6SQY3_9AGAR</name>
<evidence type="ECO:0000256" key="1">
    <source>
        <dbReference type="SAM" id="MobiDB-lite"/>
    </source>
</evidence>
<dbReference type="AlphaFoldDB" id="A0A8H6SQY3"/>
<keyword evidence="3" id="KW-1185">Reference proteome</keyword>
<dbReference type="RefSeq" id="XP_037220392.1">
    <property type="nucleotide sequence ID" value="XM_037362471.1"/>
</dbReference>
<reference evidence="2" key="1">
    <citation type="submission" date="2020-05" db="EMBL/GenBank/DDBJ databases">
        <title>Mycena genomes resolve the evolution of fungal bioluminescence.</title>
        <authorList>
            <person name="Tsai I.J."/>
        </authorList>
    </citation>
    <scope>NUCLEOTIDE SEQUENCE</scope>
    <source>
        <strain evidence="2">171206Taipei</strain>
    </source>
</reference>